<keyword evidence="5" id="KW-1185">Reference proteome</keyword>
<comment type="caution">
    <text evidence="4">The sequence shown here is derived from an EMBL/GenBank/DDBJ whole genome shotgun (WGS) entry which is preliminary data.</text>
</comment>
<dbReference type="AlphaFoldDB" id="A0A109JFJ3"/>
<evidence type="ECO:0000256" key="1">
    <source>
        <dbReference type="ARBA" id="ARBA00022729"/>
    </source>
</evidence>
<dbReference type="RefSeq" id="WP_066513629.1">
    <property type="nucleotide sequence ID" value="NZ_LNCU01000108.1"/>
</dbReference>
<dbReference type="Proteomes" id="UP000057737">
    <property type="component" value="Unassembled WGS sequence"/>
</dbReference>
<proteinExistence type="predicted"/>
<dbReference type="OrthoDB" id="9768183at2"/>
<evidence type="ECO:0000259" key="3">
    <source>
        <dbReference type="SMART" id="SM00062"/>
    </source>
</evidence>
<dbReference type="PANTHER" id="PTHR35936:SF17">
    <property type="entry name" value="ARGININE-BINDING EXTRACELLULAR PROTEIN ARTP"/>
    <property type="match status" value="1"/>
</dbReference>
<reference evidence="4 5" key="1">
    <citation type="submission" date="2015-11" db="EMBL/GenBank/DDBJ databases">
        <title>Draft Genome Sequence of the Strain BR 10303 (Bradyrhizobium sp.) isolated from nodules of Centrolobium paraense.</title>
        <authorList>
            <person name="Zelli J.E."/>
            <person name="Simoes-Araujo J.L."/>
            <person name="Barauna A.C."/>
            <person name="Silva K."/>
        </authorList>
    </citation>
    <scope>NUCLEOTIDE SEQUENCE [LARGE SCALE GENOMIC DNA]</scope>
    <source>
        <strain evidence="4 5">BR 10303</strain>
    </source>
</reference>
<dbReference type="EMBL" id="LNCU01000108">
    <property type="protein sequence ID" value="KWV48087.1"/>
    <property type="molecule type" value="Genomic_DNA"/>
</dbReference>
<protein>
    <recommendedName>
        <fullName evidence="3">Solute-binding protein family 3/N-terminal domain-containing protein</fullName>
    </recommendedName>
</protein>
<dbReference type="SMART" id="SM00062">
    <property type="entry name" value="PBPb"/>
    <property type="match status" value="1"/>
</dbReference>
<evidence type="ECO:0000256" key="2">
    <source>
        <dbReference type="SAM" id="SignalP"/>
    </source>
</evidence>
<sequence>MSMNLKCWVVVLLFAPVGHSFAATPQSEGSLLASIRKAGEIKVAMGSAPPYSFVSPTGEAEGYAIDVVKLALEGMGLSSIKVRGVLIAWDAMIPALQAHQVDLVVPGLTITESRCKAVLYSVPTSAYQDALYLLPGNPKHLTGYSAVVRSPRIKLAVITGASQGAYAVKVGVKPEQLVLVTDIQAGAATVTGGRADAFAVSQSAIPAPEQKGLEVVIDQQSPINGYGVTFRKEDVRFRDAFNKQLNLLIGSGAIEKLYDKYKIPNGGVVAGLVAKFTKAGDMVPGCE</sequence>
<accession>A0A109JFJ3</accession>
<evidence type="ECO:0000313" key="5">
    <source>
        <dbReference type="Proteomes" id="UP000057737"/>
    </source>
</evidence>
<keyword evidence="1 2" id="KW-0732">Signal</keyword>
<gene>
    <name evidence="4" type="ORF">AS156_19165</name>
</gene>
<feature type="signal peptide" evidence="2">
    <location>
        <begin position="1"/>
        <end position="22"/>
    </location>
</feature>
<organism evidence="4 5">
    <name type="scientific">Bradyrhizobium macuxiense</name>
    <dbReference type="NCBI Taxonomy" id="1755647"/>
    <lineage>
        <taxon>Bacteria</taxon>
        <taxon>Pseudomonadati</taxon>
        <taxon>Pseudomonadota</taxon>
        <taxon>Alphaproteobacteria</taxon>
        <taxon>Hyphomicrobiales</taxon>
        <taxon>Nitrobacteraceae</taxon>
        <taxon>Bradyrhizobium</taxon>
    </lineage>
</organism>
<feature type="domain" description="Solute-binding protein family 3/N-terminal" evidence="3">
    <location>
        <begin position="40"/>
        <end position="265"/>
    </location>
</feature>
<feature type="chain" id="PRO_5007136750" description="Solute-binding protein family 3/N-terminal domain-containing protein" evidence="2">
    <location>
        <begin position="23"/>
        <end position="287"/>
    </location>
</feature>
<dbReference type="Gene3D" id="3.40.190.10">
    <property type="entry name" value="Periplasmic binding protein-like II"/>
    <property type="match status" value="2"/>
</dbReference>
<dbReference type="PANTHER" id="PTHR35936">
    <property type="entry name" value="MEMBRANE-BOUND LYTIC MUREIN TRANSGLYCOSYLASE F"/>
    <property type="match status" value="1"/>
</dbReference>
<dbReference type="InterPro" id="IPR001638">
    <property type="entry name" value="Solute-binding_3/MltF_N"/>
</dbReference>
<dbReference type="Pfam" id="PF00497">
    <property type="entry name" value="SBP_bac_3"/>
    <property type="match status" value="1"/>
</dbReference>
<dbReference type="SUPFAM" id="SSF53850">
    <property type="entry name" value="Periplasmic binding protein-like II"/>
    <property type="match status" value="1"/>
</dbReference>
<evidence type="ECO:0000313" key="4">
    <source>
        <dbReference type="EMBL" id="KWV48087.1"/>
    </source>
</evidence>
<name>A0A109JFJ3_9BRAD</name>